<dbReference type="VEuPathDB" id="GiardiaDB:SS50377_21203"/>
<evidence type="ECO:0000313" key="2">
    <source>
        <dbReference type="EMBL" id="EST43977.1"/>
    </source>
</evidence>
<dbReference type="EMBL" id="AUWU02000001">
    <property type="protein sequence ID" value="KAH0577849.1"/>
    <property type="molecule type" value="Genomic_DNA"/>
</dbReference>
<feature type="region of interest" description="Disordered" evidence="1">
    <location>
        <begin position="287"/>
        <end position="319"/>
    </location>
</feature>
<reference evidence="3" key="2">
    <citation type="submission" date="2020-12" db="EMBL/GenBank/DDBJ databases">
        <title>New Spironucleus salmonicida genome in near-complete chromosomes.</title>
        <authorList>
            <person name="Xu F."/>
            <person name="Kurt Z."/>
            <person name="Jimenez-Gonzalez A."/>
            <person name="Astvaldsson A."/>
            <person name="Andersson J.O."/>
            <person name="Svard S.G."/>
        </authorList>
    </citation>
    <scope>NUCLEOTIDE SEQUENCE</scope>
    <source>
        <strain evidence="3">ATCC 50377</strain>
    </source>
</reference>
<evidence type="ECO:0000313" key="4">
    <source>
        <dbReference type="Proteomes" id="UP000018208"/>
    </source>
</evidence>
<feature type="compositionally biased region" description="Gly residues" evidence="1">
    <location>
        <begin position="309"/>
        <end position="319"/>
    </location>
</feature>
<dbReference type="Proteomes" id="UP000018208">
    <property type="component" value="Unassembled WGS sequence"/>
</dbReference>
<dbReference type="AlphaFoldDB" id="V6LHF3"/>
<organism evidence="2">
    <name type="scientific">Spironucleus salmonicida</name>
    <dbReference type="NCBI Taxonomy" id="348837"/>
    <lineage>
        <taxon>Eukaryota</taxon>
        <taxon>Metamonada</taxon>
        <taxon>Diplomonadida</taxon>
        <taxon>Hexamitidae</taxon>
        <taxon>Hexamitinae</taxon>
        <taxon>Spironucleus</taxon>
    </lineage>
</organism>
<gene>
    <name evidence="2" type="ORF">SS50377_16285</name>
    <name evidence="3" type="ORF">SS50377_21203</name>
</gene>
<protein>
    <submittedName>
        <fullName evidence="2">Uncharacterized protein</fullName>
    </submittedName>
</protein>
<keyword evidence="4" id="KW-1185">Reference proteome</keyword>
<name>V6LHF3_9EUKA</name>
<evidence type="ECO:0000256" key="1">
    <source>
        <dbReference type="SAM" id="MobiDB-lite"/>
    </source>
</evidence>
<reference evidence="2 3" key="1">
    <citation type="journal article" date="2014" name="PLoS Genet.">
        <title>The Genome of Spironucleus salmonicida Highlights a Fish Pathogen Adapted to Fluctuating Environments.</title>
        <authorList>
            <person name="Xu F."/>
            <person name="Jerlstrom-Hultqvist J."/>
            <person name="Einarsson E."/>
            <person name="Astvaldsson A."/>
            <person name="Svard S.G."/>
            <person name="Andersson J.O."/>
        </authorList>
    </citation>
    <scope>NUCLEOTIDE SEQUENCE</scope>
    <source>
        <strain evidence="3">ATCC 50377</strain>
    </source>
</reference>
<sequence>MLAEATIFFNQLLVIILTDKQFQLTSTIYILSIIFSILCRRSYKTQFYPISAALDSHVATHFKLTSSTPLKLTANLYRTAGTNFGQKSSYRSFRMISQFPSSSNLIQKLLDYALFIEPTSTIQLVTVPLTQNLYGALISQNKVSAAKSAFSSQLCWFQPSKQQIVPFQTYESYPSLAQNLKIENADFVIYANGELTVQCAIQHTEKVLASVFEVAKKLIELQTTLDQQKQIDKNTLIAKKYLSQQKSQQQQIAAGENFAKKIAGLERKLQSKSLRESDRKAIQTKLESIQKKEKAKAAKKMQNQMGMGQQQGGGKVVMK</sequence>
<evidence type="ECO:0000313" key="3">
    <source>
        <dbReference type="EMBL" id="KAH0577849.1"/>
    </source>
</evidence>
<proteinExistence type="predicted"/>
<dbReference type="EMBL" id="KI546130">
    <property type="protein sequence ID" value="EST43977.1"/>
    <property type="molecule type" value="Genomic_DNA"/>
</dbReference>
<accession>V6LHF3</accession>